<evidence type="ECO:0000259" key="1">
    <source>
        <dbReference type="Pfam" id="PF08241"/>
    </source>
</evidence>
<organism evidence="2">
    <name type="scientific">Streptomyces sp. R35</name>
    <dbReference type="NCBI Taxonomy" id="3238630"/>
    <lineage>
        <taxon>Bacteria</taxon>
        <taxon>Bacillati</taxon>
        <taxon>Actinomycetota</taxon>
        <taxon>Actinomycetes</taxon>
        <taxon>Kitasatosporales</taxon>
        <taxon>Streptomycetaceae</taxon>
        <taxon>Streptomyces</taxon>
    </lineage>
</organism>
<dbReference type="EC" id="2.1.1.-" evidence="2"/>
<dbReference type="SUPFAM" id="SSF53335">
    <property type="entry name" value="S-adenosyl-L-methionine-dependent methyltransferases"/>
    <property type="match status" value="1"/>
</dbReference>
<dbReference type="InterPro" id="IPR029063">
    <property type="entry name" value="SAM-dependent_MTases_sf"/>
</dbReference>
<feature type="domain" description="Methyltransferase type 11" evidence="1">
    <location>
        <begin position="47"/>
        <end position="123"/>
    </location>
</feature>
<proteinExistence type="predicted"/>
<dbReference type="Pfam" id="PF08241">
    <property type="entry name" value="Methyltransf_11"/>
    <property type="match status" value="1"/>
</dbReference>
<name>A0AB39SBQ5_9ACTN</name>
<dbReference type="AlphaFoldDB" id="A0AB39SBQ5"/>
<dbReference type="InterPro" id="IPR013216">
    <property type="entry name" value="Methyltransf_11"/>
</dbReference>
<sequence>MTTEALLEQAALYDRIGIGYAGVRRPDPRWAAAIREAVGDARNVINIGAGAGSYEPADVPLLAVEPSAAMRAQRPAGAAPCLIGRAEELPFDTGQFDVALAVLTVHHWSDLAAGIAELRRVARRFVVVTYDMAVQREFWLTREYLPEIAAAEESRVPSLPYLTELLGTDAPEVPDVRALPVWHDFTDGFMTAFWRRPDAYLDPARRRSCSAFALTDPGAVERGIGRLRADLESGAWARRHAGLLERDRIDAGFRLITGGSGG</sequence>
<protein>
    <submittedName>
        <fullName evidence="2">Class I SAM-dependent methyltransferase</fullName>
        <ecNumber evidence="2">2.1.1.-</ecNumber>
    </submittedName>
</protein>
<dbReference type="Gene3D" id="3.40.50.150">
    <property type="entry name" value="Vaccinia Virus protein VP39"/>
    <property type="match status" value="1"/>
</dbReference>
<evidence type="ECO:0000313" key="2">
    <source>
        <dbReference type="EMBL" id="XDQ64561.1"/>
    </source>
</evidence>
<keyword evidence="2" id="KW-0489">Methyltransferase</keyword>
<dbReference type="RefSeq" id="WP_327430772.1">
    <property type="nucleotide sequence ID" value="NZ_CP163440.1"/>
</dbReference>
<keyword evidence="2" id="KW-0808">Transferase</keyword>
<gene>
    <name evidence="2" type="ORF">AB5J50_29145</name>
</gene>
<dbReference type="EMBL" id="CP163440">
    <property type="protein sequence ID" value="XDQ64561.1"/>
    <property type="molecule type" value="Genomic_DNA"/>
</dbReference>
<dbReference type="GO" id="GO:0008757">
    <property type="term" value="F:S-adenosylmethionine-dependent methyltransferase activity"/>
    <property type="evidence" value="ECO:0007669"/>
    <property type="project" value="InterPro"/>
</dbReference>
<dbReference type="GO" id="GO:0032259">
    <property type="term" value="P:methylation"/>
    <property type="evidence" value="ECO:0007669"/>
    <property type="project" value="UniProtKB-KW"/>
</dbReference>
<accession>A0AB39SBQ5</accession>
<reference evidence="2" key="1">
    <citation type="submission" date="2024-07" db="EMBL/GenBank/DDBJ databases">
        <authorList>
            <person name="Yu S.T."/>
        </authorList>
    </citation>
    <scope>NUCLEOTIDE SEQUENCE</scope>
    <source>
        <strain evidence="2">R35</strain>
    </source>
</reference>